<evidence type="ECO:0000313" key="2">
    <source>
        <dbReference type="Proteomes" id="UP001470230"/>
    </source>
</evidence>
<proteinExistence type="predicted"/>
<protein>
    <recommendedName>
        <fullName evidence="3">DUF3447 domain-containing protein</fullName>
    </recommendedName>
</protein>
<gene>
    <name evidence="1" type="ORF">M9Y10_027605</name>
</gene>
<dbReference type="Proteomes" id="UP001470230">
    <property type="component" value="Unassembled WGS sequence"/>
</dbReference>
<evidence type="ECO:0008006" key="3">
    <source>
        <dbReference type="Google" id="ProtNLM"/>
    </source>
</evidence>
<dbReference type="EMBL" id="JAPFFF010000043">
    <property type="protein sequence ID" value="KAK8840783.1"/>
    <property type="molecule type" value="Genomic_DNA"/>
</dbReference>
<accession>A0ABR2H4L5</accession>
<reference evidence="1 2" key="1">
    <citation type="submission" date="2024-04" db="EMBL/GenBank/DDBJ databases">
        <title>Tritrichomonas musculus Genome.</title>
        <authorList>
            <person name="Alves-Ferreira E."/>
            <person name="Grigg M."/>
            <person name="Lorenzi H."/>
            <person name="Galac M."/>
        </authorList>
    </citation>
    <scope>NUCLEOTIDE SEQUENCE [LARGE SCALE GENOMIC DNA]</scope>
    <source>
        <strain evidence="1 2">EAF2021</strain>
    </source>
</reference>
<keyword evidence="2" id="KW-1185">Reference proteome</keyword>
<dbReference type="SUPFAM" id="SSF48403">
    <property type="entry name" value="Ankyrin repeat"/>
    <property type="match status" value="1"/>
</dbReference>
<sequence length="367" mass="44210">MEIKNYIDQKKELYDLFLEFLETTSEHFIIFDYFTNFIKEKKYEENQEEFKHLLRLISKISNNHHRHHDFNHKIHNALLYFKDKIKQTLSNIEIFEIFKNNKLTLLFLLEKNILVLDESIIYYMIQLDDLYDFNFCHFFYSEIKPFIDKGKVKMDKFEFDLNFLNNYEEKRHIGENDSYVCSLIRQDLIDDFVSYMTQSNLSNNKTIDPSIYETNSFIIKNKLTLIEYAAFYGSIQIFQYLKMNNADLDQFLWICAIHSNDAQMVHLLEVSGVKMDEETFVSCIDESIKCHHNGVCNYISENLVTKNINKSKLDEVFVTSSIKHYNYAFFPNNLDNNSCFYSLCRYDYFILINLFYEMRMNDYEVQI</sequence>
<evidence type="ECO:0000313" key="1">
    <source>
        <dbReference type="EMBL" id="KAK8840783.1"/>
    </source>
</evidence>
<organism evidence="1 2">
    <name type="scientific">Tritrichomonas musculus</name>
    <dbReference type="NCBI Taxonomy" id="1915356"/>
    <lineage>
        <taxon>Eukaryota</taxon>
        <taxon>Metamonada</taxon>
        <taxon>Parabasalia</taxon>
        <taxon>Tritrichomonadida</taxon>
        <taxon>Tritrichomonadidae</taxon>
        <taxon>Tritrichomonas</taxon>
    </lineage>
</organism>
<comment type="caution">
    <text evidence="1">The sequence shown here is derived from an EMBL/GenBank/DDBJ whole genome shotgun (WGS) entry which is preliminary data.</text>
</comment>
<dbReference type="PANTHER" id="PTHR24159:SF5">
    <property type="entry name" value="ANK_REP_REGION DOMAIN-CONTAINING PROTEIN"/>
    <property type="match status" value="1"/>
</dbReference>
<name>A0ABR2H4L5_9EUKA</name>
<dbReference type="InterPro" id="IPR036770">
    <property type="entry name" value="Ankyrin_rpt-contain_sf"/>
</dbReference>
<dbReference type="PANTHER" id="PTHR24159">
    <property type="match status" value="1"/>
</dbReference>